<dbReference type="Pfam" id="PF01610">
    <property type="entry name" value="DDE_Tnp_ISL3"/>
    <property type="match status" value="1"/>
</dbReference>
<proteinExistence type="predicted"/>
<organism evidence="4 5">
    <name type="scientific">Evansella alkalicola</name>
    <dbReference type="NCBI Taxonomy" id="745819"/>
    <lineage>
        <taxon>Bacteria</taxon>
        <taxon>Bacillati</taxon>
        <taxon>Bacillota</taxon>
        <taxon>Bacilli</taxon>
        <taxon>Bacillales</taxon>
        <taxon>Bacillaceae</taxon>
        <taxon>Evansella</taxon>
    </lineage>
</organism>
<feature type="domain" description="Transposase IS204/IS1001/IS1096/IS1165 DDE" evidence="1">
    <location>
        <begin position="165"/>
        <end position="398"/>
    </location>
</feature>
<reference evidence="4 5" key="1">
    <citation type="submission" date="2021-06" db="EMBL/GenBank/DDBJ databases">
        <title>Bacillus sp. RD4P76, an endophyte from a halophyte.</title>
        <authorList>
            <person name="Sun J.-Q."/>
        </authorList>
    </citation>
    <scope>NUCLEOTIDE SEQUENCE [LARGE SCALE GENOMIC DNA]</scope>
    <source>
        <strain evidence="4 5">JCM 17098</strain>
    </source>
</reference>
<dbReference type="InterPro" id="IPR032877">
    <property type="entry name" value="Transposase_HTH"/>
</dbReference>
<dbReference type="RefSeq" id="WP_216943310.1">
    <property type="nucleotide sequence ID" value="NZ_JAHQCR010000019.1"/>
</dbReference>
<dbReference type="Pfam" id="PF13542">
    <property type="entry name" value="HTH_Tnp_ISL3"/>
    <property type="match status" value="1"/>
</dbReference>
<evidence type="ECO:0000313" key="5">
    <source>
        <dbReference type="Proteomes" id="UP000790580"/>
    </source>
</evidence>
<evidence type="ECO:0000259" key="2">
    <source>
        <dbReference type="Pfam" id="PF13542"/>
    </source>
</evidence>
<dbReference type="Proteomes" id="UP000790580">
    <property type="component" value="Unassembled WGS sequence"/>
</dbReference>
<dbReference type="Pfam" id="PF14690">
    <property type="entry name" value="Zn_ribbon_ISL3"/>
    <property type="match status" value="1"/>
</dbReference>
<sequence>MNKDFEQEYSVFQAALKIEDPWYVTGYELDQEEEKLHIYLDYKRNAQFICPHCGSSHTSIYDRLPEERTWRHMNFWQYETHLHAEMPRVKCGLCSKIRTVVVDWSRPRSSFTWFFEAEVMQLMKEMPVAAVSRKVKEHDTRLWRVFHYYVDRHMDEIDLTNVKRIAIDETSSKRGHNYVTLFVDVDTKRVIFATEGKDASVIKTFKELLESKGAQAESIKECCCDMSPAFIKGIEETFPNAEITFDKFHVMKMVNEAVDQVRRQEQREEPLLKKTRYLWLKNEKNLNDTQKDNLLKLKDGHLKTAKAYRLKTTLQIMWTASPAFAGWYFDEWYQWAIRSRLEPMVHLAKSLKKHEGGILRYFVSKITNGLLEGINSLVQASKRKARGYRSVSNFIAMIYATANKFDLEVQPHG</sequence>
<evidence type="ECO:0000259" key="3">
    <source>
        <dbReference type="Pfam" id="PF14690"/>
    </source>
</evidence>
<dbReference type="PANTHER" id="PTHR33498:SF1">
    <property type="entry name" value="TRANSPOSASE FOR INSERTION SEQUENCE ELEMENT IS1557"/>
    <property type="match status" value="1"/>
</dbReference>
<dbReference type="InterPro" id="IPR002560">
    <property type="entry name" value="Transposase_DDE"/>
</dbReference>
<dbReference type="NCBIfam" id="NF033550">
    <property type="entry name" value="transpos_ISL3"/>
    <property type="match status" value="1"/>
</dbReference>
<feature type="domain" description="Transposase IS204/IS1001/IS1096/IS1165 zinc-finger" evidence="3">
    <location>
        <begin position="48"/>
        <end position="91"/>
    </location>
</feature>
<dbReference type="InterPro" id="IPR029261">
    <property type="entry name" value="Transposase_Znf"/>
</dbReference>
<name>A0ABS6JSB4_9BACI</name>
<protein>
    <submittedName>
        <fullName evidence="4">ISL3 family transposase</fullName>
    </submittedName>
</protein>
<keyword evidence="5" id="KW-1185">Reference proteome</keyword>
<evidence type="ECO:0000313" key="4">
    <source>
        <dbReference type="EMBL" id="MBU9720599.1"/>
    </source>
</evidence>
<accession>A0ABS6JSB4</accession>
<evidence type="ECO:0000259" key="1">
    <source>
        <dbReference type="Pfam" id="PF01610"/>
    </source>
</evidence>
<dbReference type="PANTHER" id="PTHR33498">
    <property type="entry name" value="TRANSPOSASE FOR INSERTION SEQUENCE ELEMENT IS1557"/>
    <property type="match status" value="1"/>
</dbReference>
<gene>
    <name evidence="4" type="ORF">KS407_03960</name>
</gene>
<comment type="caution">
    <text evidence="4">The sequence shown here is derived from an EMBL/GenBank/DDBJ whole genome shotgun (WGS) entry which is preliminary data.</text>
</comment>
<feature type="domain" description="Transposase IS204/IS1001/IS1096/IS1165 helix-turn-helix" evidence="2">
    <location>
        <begin position="102"/>
        <end position="150"/>
    </location>
</feature>
<dbReference type="EMBL" id="JAHQCR010000019">
    <property type="protein sequence ID" value="MBU9720599.1"/>
    <property type="molecule type" value="Genomic_DNA"/>
</dbReference>
<dbReference type="InterPro" id="IPR047951">
    <property type="entry name" value="Transpos_ISL3"/>
</dbReference>